<dbReference type="RefSeq" id="XP_025374459.1">
    <property type="nucleotide sequence ID" value="XM_025523739.1"/>
</dbReference>
<dbReference type="EMBL" id="KZ819641">
    <property type="protein sequence ID" value="PWN87261.1"/>
    <property type="molecule type" value="Genomic_DNA"/>
</dbReference>
<evidence type="ECO:0000313" key="3">
    <source>
        <dbReference type="EMBL" id="PWN87261.1"/>
    </source>
</evidence>
<dbReference type="AlphaFoldDB" id="A0A316YDP7"/>
<protein>
    <submittedName>
        <fullName evidence="3">Uncharacterized protein</fullName>
    </submittedName>
</protein>
<feature type="chain" id="PRO_5016295805" evidence="2">
    <location>
        <begin position="18"/>
        <end position="242"/>
    </location>
</feature>
<accession>A0A316YDP7</accession>
<reference evidence="3 4" key="1">
    <citation type="journal article" date="2018" name="Mol. Biol. Evol.">
        <title>Broad Genomic Sampling Reveals a Smut Pathogenic Ancestry of the Fungal Clade Ustilaginomycotina.</title>
        <authorList>
            <person name="Kijpornyongpan T."/>
            <person name="Mondo S.J."/>
            <person name="Barry K."/>
            <person name="Sandor L."/>
            <person name="Lee J."/>
            <person name="Lipzen A."/>
            <person name="Pangilinan J."/>
            <person name="LaButti K."/>
            <person name="Hainaut M."/>
            <person name="Henrissat B."/>
            <person name="Grigoriev I.V."/>
            <person name="Spatafora J.W."/>
            <person name="Aime M.C."/>
        </authorList>
    </citation>
    <scope>NUCLEOTIDE SEQUENCE [LARGE SCALE GENOMIC DNA]</scope>
    <source>
        <strain evidence="3 4">MCA 4198</strain>
    </source>
</reference>
<keyword evidence="4" id="KW-1185">Reference proteome</keyword>
<name>A0A316YDP7_9BASI</name>
<sequence>MNLVALVALVTAASAVARPATGLGRRQDSIPLVKSNSSEVHVGDDPYEPFGGGSPNFPYASGLNSCNRSQYSFQILFNAAEIYRNNTYRFVLGQPRFTPEGPVIEGDKVFVDHTYNTSQITQKDDSGVSFSGYSLLFFDMYPGALANEIPSHPWTLNTGNTTDGFVLPGLYSVTGYVTYGNGTVVNAGYDNITVSSDKNCTSEFTSTDLKKATQTDDATSATLGIGLTASIFGAALAMLLLA</sequence>
<gene>
    <name evidence="3" type="ORF">FA10DRAFT_281991</name>
</gene>
<proteinExistence type="predicted"/>
<keyword evidence="1" id="KW-0812">Transmembrane</keyword>
<feature type="signal peptide" evidence="2">
    <location>
        <begin position="1"/>
        <end position="17"/>
    </location>
</feature>
<dbReference type="InParanoid" id="A0A316YDP7"/>
<dbReference type="Proteomes" id="UP000245768">
    <property type="component" value="Unassembled WGS sequence"/>
</dbReference>
<feature type="transmembrane region" description="Helical" evidence="1">
    <location>
        <begin position="221"/>
        <end position="241"/>
    </location>
</feature>
<keyword evidence="2" id="KW-0732">Signal</keyword>
<organism evidence="3 4">
    <name type="scientific">Acaromyces ingoldii</name>
    <dbReference type="NCBI Taxonomy" id="215250"/>
    <lineage>
        <taxon>Eukaryota</taxon>
        <taxon>Fungi</taxon>
        <taxon>Dikarya</taxon>
        <taxon>Basidiomycota</taxon>
        <taxon>Ustilaginomycotina</taxon>
        <taxon>Exobasidiomycetes</taxon>
        <taxon>Exobasidiales</taxon>
        <taxon>Cryptobasidiaceae</taxon>
        <taxon>Acaromyces</taxon>
    </lineage>
</organism>
<evidence type="ECO:0000256" key="2">
    <source>
        <dbReference type="SAM" id="SignalP"/>
    </source>
</evidence>
<evidence type="ECO:0000313" key="4">
    <source>
        <dbReference type="Proteomes" id="UP000245768"/>
    </source>
</evidence>
<dbReference type="GeneID" id="37045655"/>
<keyword evidence="1" id="KW-1133">Transmembrane helix</keyword>
<evidence type="ECO:0000256" key="1">
    <source>
        <dbReference type="SAM" id="Phobius"/>
    </source>
</evidence>
<keyword evidence="1" id="KW-0472">Membrane</keyword>